<evidence type="ECO:0000313" key="2">
    <source>
        <dbReference type="Proteomes" id="UP000886501"/>
    </source>
</evidence>
<dbReference type="EMBL" id="MU117997">
    <property type="protein sequence ID" value="KAF9649511.1"/>
    <property type="molecule type" value="Genomic_DNA"/>
</dbReference>
<gene>
    <name evidence="1" type="ORF">BDM02DRAFT_3094693</name>
</gene>
<proteinExistence type="predicted"/>
<keyword evidence="2" id="KW-1185">Reference proteome</keyword>
<comment type="caution">
    <text evidence="1">The sequence shown here is derived from an EMBL/GenBank/DDBJ whole genome shotgun (WGS) entry which is preliminary data.</text>
</comment>
<reference evidence="1" key="1">
    <citation type="submission" date="2019-10" db="EMBL/GenBank/DDBJ databases">
        <authorList>
            <consortium name="DOE Joint Genome Institute"/>
            <person name="Kuo A."/>
            <person name="Miyauchi S."/>
            <person name="Kiss E."/>
            <person name="Drula E."/>
            <person name="Kohler A."/>
            <person name="Sanchez-Garcia M."/>
            <person name="Andreopoulos B."/>
            <person name="Barry K.W."/>
            <person name="Bonito G."/>
            <person name="Buee M."/>
            <person name="Carver A."/>
            <person name="Chen C."/>
            <person name="Cichocki N."/>
            <person name="Clum A."/>
            <person name="Culley D."/>
            <person name="Crous P.W."/>
            <person name="Fauchery L."/>
            <person name="Girlanda M."/>
            <person name="Hayes R."/>
            <person name="Keri Z."/>
            <person name="Labutti K."/>
            <person name="Lipzen A."/>
            <person name="Lombard V."/>
            <person name="Magnuson J."/>
            <person name="Maillard F."/>
            <person name="Morin E."/>
            <person name="Murat C."/>
            <person name="Nolan M."/>
            <person name="Ohm R."/>
            <person name="Pangilinan J."/>
            <person name="Pereira M."/>
            <person name="Perotto S."/>
            <person name="Peter M."/>
            <person name="Riley R."/>
            <person name="Sitrit Y."/>
            <person name="Stielow B."/>
            <person name="Szollosi G."/>
            <person name="Zifcakova L."/>
            <person name="Stursova M."/>
            <person name="Spatafora J.W."/>
            <person name="Tedersoo L."/>
            <person name="Vaario L.-M."/>
            <person name="Yamada A."/>
            <person name="Yan M."/>
            <person name="Wang P."/>
            <person name="Xu J."/>
            <person name="Bruns T."/>
            <person name="Baldrian P."/>
            <person name="Vilgalys R."/>
            <person name="Henrissat B."/>
            <person name="Grigoriev I.V."/>
            <person name="Hibbett D."/>
            <person name="Nagy L.G."/>
            <person name="Martin F.M."/>
        </authorList>
    </citation>
    <scope>NUCLEOTIDE SEQUENCE</scope>
    <source>
        <strain evidence="1">P2</strain>
    </source>
</reference>
<name>A0ACB6ZJC6_THEGA</name>
<evidence type="ECO:0000313" key="1">
    <source>
        <dbReference type="EMBL" id="KAF9649511.1"/>
    </source>
</evidence>
<reference evidence="1" key="2">
    <citation type="journal article" date="2020" name="Nat. Commun.">
        <title>Large-scale genome sequencing of mycorrhizal fungi provides insights into the early evolution of symbiotic traits.</title>
        <authorList>
            <person name="Miyauchi S."/>
            <person name="Kiss E."/>
            <person name="Kuo A."/>
            <person name="Drula E."/>
            <person name="Kohler A."/>
            <person name="Sanchez-Garcia M."/>
            <person name="Morin E."/>
            <person name="Andreopoulos B."/>
            <person name="Barry K.W."/>
            <person name="Bonito G."/>
            <person name="Buee M."/>
            <person name="Carver A."/>
            <person name="Chen C."/>
            <person name="Cichocki N."/>
            <person name="Clum A."/>
            <person name="Culley D."/>
            <person name="Crous P.W."/>
            <person name="Fauchery L."/>
            <person name="Girlanda M."/>
            <person name="Hayes R.D."/>
            <person name="Keri Z."/>
            <person name="LaButti K."/>
            <person name="Lipzen A."/>
            <person name="Lombard V."/>
            <person name="Magnuson J."/>
            <person name="Maillard F."/>
            <person name="Murat C."/>
            <person name="Nolan M."/>
            <person name="Ohm R.A."/>
            <person name="Pangilinan J."/>
            <person name="Pereira M.F."/>
            <person name="Perotto S."/>
            <person name="Peter M."/>
            <person name="Pfister S."/>
            <person name="Riley R."/>
            <person name="Sitrit Y."/>
            <person name="Stielow J.B."/>
            <person name="Szollosi G."/>
            <person name="Zifcakova L."/>
            <person name="Stursova M."/>
            <person name="Spatafora J.W."/>
            <person name="Tedersoo L."/>
            <person name="Vaario L.M."/>
            <person name="Yamada A."/>
            <person name="Yan M."/>
            <person name="Wang P."/>
            <person name="Xu J."/>
            <person name="Bruns T."/>
            <person name="Baldrian P."/>
            <person name="Vilgalys R."/>
            <person name="Dunand C."/>
            <person name="Henrissat B."/>
            <person name="Grigoriev I.V."/>
            <person name="Hibbett D."/>
            <person name="Nagy L.G."/>
            <person name="Martin F.M."/>
        </authorList>
    </citation>
    <scope>NUCLEOTIDE SEQUENCE</scope>
    <source>
        <strain evidence="1">P2</strain>
    </source>
</reference>
<accession>A0ACB6ZJC6</accession>
<sequence>MSHNSGAPEHYTPLRTEDPEHHVVYSPSVHAPGEGYRIRSIPYGGSLDFTPTVSNSGPPSPDSYTYTYRYGPPGVTGLLRNKYTFACALFASIGGLTFGYDQGVIANVLVMKDFLRRWPGVGPWEKGVMTAVLELFALAGSLTYGVLADKYSRRTTFVTACVVFCVGSALQCGAHRFSDLVVGRAIGGFGVGALSMLCPLYMAEISPPEFRGALMAMEQFSIVLGCVLGFWAGFFTRGVEGSASWRIPLGVQLIPGITLAVGCIFLPPSPRLLVAQGRNDEALRTLAKLRLRSEHEAQDDPLLQIEMLEMQVEARLIRQTQGLSTSETGIDIGFKSWARLFSRKFIDRTWIGIMIMVFQQWSGINALLYYGPTLVREIGLKGDTISLVVSGGIGIVQFIAVLPAIAYIDRVGRKALLRGGGIVMGCSHLSIALLVGLFGDDWASHSTAVWVAVGCVYLFTASYGVSYGPIGWVLPPEVFPQSVRSKGVALSTASNWYANSVLHSFLIGLVTPVLLETSASITFLIFASACFAAYVWATYWVPETANVPLEDIDTLFGSTAGQDDLRIKHQIERELGLHDLIQELIRGYDSDADE</sequence>
<dbReference type="Proteomes" id="UP000886501">
    <property type="component" value="Unassembled WGS sequence"/>
</dbReference>
<organism evidence="1 2">
    <name type="scientific">Thelephora ganbajun</name>
    <name type="common">Ganba fungus</name>
    <dbReference type="NCBI Taxonomy" id="370292"/>
    <lineage>
        <taxon>Eukaryota</taxon>
        <taxon>Fungi</taxon>
        <taxon>Dikarya</taxon>
        <taxon>Basidiomycota</taxon>
        <taxon>Agaricomycotina</taxon>
        <taxon>Agaricomycetes</taxon>
        <taxon>Thelephorales</taxon>
        <taxon>Thelephoraceae</taxon>
        <taxon>Thelephora</taxon>
    </lineage>
</organism>
<protein>
    <submittedName>
        <fullName evidence="1">Uncharacterized protein</fullName>
    </submittedName>
</protein>